<evidence type="ECO:0000256" key="1">
    <source>
        <dbReference type="SAM" id="Phobius"/>
    </source>
</evidence>
<accession>A0ABX0XIH6</accession>
<keyword evidence="1" id="KW-0472">Membrane</keyword>
<protein>
    <submittedName>
        <fullName evidence="2">Uncharacterized protein</fullName>
    </submittedName>
</protein>
<dbReference type="Proteomes" id="UP000734218">
    <property type="component" value="Unassembled WGS sequence"/>
</dbReference>
<comment type="caution">
    <text evidence="2">The sequence shown here is derived from an EMBL/GenBank/DDBJ whole genome shotgun (WGS) entry which is preliminary data.</text>
</comment>
<evidence type="ECO:0000313" key="2">
    <source>
        <dbReference type="EMBL" id="NJC32662.1"/>
    </source>
</evidence>
<dbReference type="RefSeq" id="WP_209023161.1">
    <property type="nucleotide sequence ID" value="NZ_JAATJE010000001.1"/>
</dbReference>
<dbReference type="EMBL" id="JAATJE010000001">
    <property type="protein sequence ID" value="NJC32662.1"/>
    <property type="molecule type" value="Genomic_DNA"/>
</dbReference>
<feature type="transmembrane region" description="Helical" evidence="1">
    <location>
        <begin position="47"/>
        <end position="65"/>
    </location>
</feature>
<feature type="transmembrane region" description="Helical" evidence="1">
    <location>
        <begin position="77"/>
        <end position="98"/>
    </location>
</feature>
<feature type="transmembrane region" description="Helical" evidence="1">
    <location>
        <begin position="158"/>
        <end position="180"/>
    </location>
</feature>
<proteinExistence type="predicted"/>
<keyword evidence="1" id="KW-1133">Transmembrane helix</keyword>
<keyword evidence="3" id="KW-1185">Reference proteome</keyword>
<feature type="transmembrane region" description="Helical" evidence="1">
    <location>
        <begin position="12"/>
        <end position="35"/>
    </location>
</feature>
<feature type="transmembrane region" description="Helical" evidence="1">
    <location>
        <begin position="134"/>
        <end position="152"/>
    </location>
</feature>
<gene>
    <name evidence="2" type="ORF">GGR88_000136</name>
</gene>
<sequence length="188" mass="19368">MTLNEQVNRRPIYMWRLAGWSIGGVLLLLPAVAMQFTAEVRWTASDFVFAAALIGFVGGGFELAVRLDRSPAYRAGAALMLLTIFFLIWVNGAVGIIGDEDNPLNLLYAAVIATCIGGASIARLRPAGMARAAAAAAGVQMMVGVVAVVAGADQPPGAIGLAVLNGGVAALLAASAFLFARSARRPVG</sequence>
<organism evidence="2 3">
    <name type="scientific">Sphingomonas jejuensis</name>
    <dbReference type="NCBI Taxonomy" id="904715"/>
    <lineage>
        <taxon>Bacteria</taxon>
        <taxon>Pseudomonadati</taxon>
        <taxon>Pseudomonadota</taxon>
        <taxon>Alphaproteobacteria</taxon>
        <taxon>Sphingomonadales</taxon>
        <taxon>Sphingomonadaceae</taxon>
        <taxon>Sphingomonas</taxon>
    </lineage>
</organism>
<feature type="transmembrane region" description="Helical" evidence="1">
    <location>
        <begin position="104"/>
        <end position="122"/>
    </location>
</feature>
<evidence type="ECO:0000313" key="3">
    <source>
        <dbReference type="Proteomes" id="UP000734218"/>
    </source>
</evidence>
<reference evidence="2 3" key="1">
    <citation type="submission" date="2020-03" db="EMBL/GenBank/DDBJ databases">
        <title>Genomic Encyclopedia of Type Strains, Phase IV (KMG-IV): sequencing the most valuable type-strain genomes for metagenomic binning, comparative biology and taxonomic classification.</title>
        <authorList>
            <person name="Goeker M."/>
        </authorList>
    </citation>
    <scope>NUCLEOTIDE SEQUENCE [LARGE SCALE GENOMIC DNA]</scope>
    <source>
        <strain evidence="2 3">DSM 27651</strain>
    </source>
</reference>
<name>A0ABX0XIH6_9SPHN</name>
<keyword evidence="1" id="KW-0812">Transmembrane</keyword>